<reference evidence="2" key="1">
    <citation type="submission" date="2014-09" db="EMBL/GenBank/DDBJ databases">
        <authorList>
            <person name="Magalhaes I.L.F."/>
            <person name="Oliveira U."/>
            <person name="Santos F.R."/>
            <person name="Vidigal T.H.D.A."/>
            <person name="Brescovit A.D."/>
            <person name="Santos A.J."/>
        </authorList>
    </citation>
    <scope>NUCLEOTIDE SEQUENCE</scope>
    <source>
        <tissue evidence="2">Shoot tissue taken approximately 20 cm above the soil surface</tissue>
    </source>
</reference>
<proteinExistence type="predicted"/>
<dbReference type="AlphaFoldDB" id="A0A0A9AT33"/>
<protein>
    <submittedName>
        <fullName evidence="2">Uncharacterized protein</fullName>
    </submittedName>
</protein>
<evidence type="ECO:0000256" key="1">
    <source>
        <dbReference type="SAM" id="MobiDB-lite"/>
    </source>
</evidence>
<sequence length="47" mass="4943">MTGSSSSLLGAGLVRGGGIKWQRQASERDWVAATGRGEHNSREELGS</sequence>
<organism evidence="2">
    <name type="scientific">Arundo donax</name>
    <name type="common">Giant reed</name>
    <name type="synonym">Donax arundinaceus</name>
    <dbReference type="NCBI Taxonomy" id="35708"/>
    <lineage>
        <taxon>Eukaryota</taxon>
        <taxon>Viridiplantae</taxon>
        <taxon>Streptophyta</taxon>
        <taxon>Embryophyta</taxon>
        <taxon>Tracheophyta</taxon>
        <taxon>Spermatophyta</taxon>
        <taxon>Magnoliopsida</taxon>
        <taxon>Liliopsida</taxon>
        <taxon>Poales</taxon>
        <taxon>Poaceae</taxon>
        <taxon>PACMAD clade</taxon>
        <taxon>Arundinoideae</taxon>
        <taxon>Arundineae</taxon>
        <taxon>Arundo</taxon>
    </lineage>
</organism>
<accession>A0A0A9AT33</accession>
<dbReference type="EMBL" id="GBRH01247648">
    <property type="protein sequence ID" value="JAD50247.1"/>
    <property type="molecule type" value="Transcribed_RNA"/>
</dbReference>
<feature type="region of interest" description="Disordered" evidence="1">
    <location>
        <begin position="23"/>
        <end position="47"/>
    </location>
</feature>
<name>A0A0A9AT33_ARUDO</name>
<feature type="compositionally biased region" description="Basic and acidic residues" evidence="1">
    <location>
        <begin position="25"/>
        <end position="47"/>
    </location>
</feature>
<evidence type="ECO:0000313" key="2">
    <source>
        <dbReference type="EMBL" id="JAD50247.1"/>
    </source>
</evidence>
<reference evidence="2" key="2">
    <citation type="journal article" date="2015" name="Data Brief">
        <title>Shoot transcriptome of the giant reed, Arundo donax.</title>
        <authorList>
            <person name="Barrero R.A."/>
            <person name="Guerrero F.D."/>
            <person name="Moolhuijzen P."/>
            <person name="Goolsby J.A."/>
            <person name="Tidwell J."/>
            <person name="Bellgard S.E."/>
            <person name="Bellgard M.I."/>
        </authorList>
    </citation>
    <scope>NUCLEOTIDE SEQUENCE</scope>
    <source>
        <tissue evidence="2">Shoot tissue taken approximately 20 cm above the soil surface</tissue>
    </source>
</reference>